<evidence type="ECO:0000313" key="3">
    <source>
        <dbReference type="Proteomes" id="UP001207408"/>
    </source>
</evidence>
<name>A0AAE3SIU4_9BACT</name>
<feature type="signal peptide" evidence="1">
    <location>
        <begin position="1"/>
        <end position="26"/>
    </location>
</feature>
<reference evidence="2" key="1">
    <citation type="submission" date="2022-10" db="EMBL/GenBank/DDBJ databases">
        <authorList>
            <person name="Yu W.X."/>
        </authorList>
    </citation>
    <scope>NUCLEOTIDE SEQUENCE</scope>
    <source>
        <strain evidence="2">D04</strain>
    </source>
</reference>
<accession>A0AAE3SIU4</accession>
<keyword evidence="3" id="KW-1185">Reference proteome</keyword>
<sequence length="174" mass="20242">MKHKLKHLYIFLVFIFTLAQHSHVKAQDYKTLIAYKNGAGPGFMAKKLLPNESAFSAQIIFKQGGFTLGAFRTFHEVAFPKKNSQYFFYYGYGTHFRYYREYTSKNIFKPFRPGMKRRGNYVALGLDGILGIEYRFLKYPFVLSTEFNPNFELGGANYFKVNLNMFTAGIAYTF</sequence>
<dbReference type="Proteomes" id="UP001207408">
    <property type="component" value="Unassembled WGS sequence"/>
</dbReference>
<comment type="caution">
    <text evidence="2">The sequence shown here is derived from an EMBL/GenBank/DDBJ whole genome shotgun (WGS) entry which is preliminary data.</text>
</comment>
<evidence type="ECO:0008006" key="4">
    <source>
        <dbReference type="Google" id="ProtNLM"/>
    </source>
</evidence>
<keyword evidence="1" id="KW-0732">Signal</keyword>
<organism evidence="2 3">
    <name type="scientific">Plebeiibacterium marinum</name>
    <dbReference type="NCBI Taxonomy" id="2992111"/>
    <lineage>
        <taxon>Bacteria</taxon>
        <taxon>Pseudomonadati</taxon>
        <taxon>Bacteroidota</taxon>
        <taxon>Bacteroidia</taxon>
        <taxon>Marinilabiliales</taxon>
        <taxon>Marinilabiliaceae</taxon>
        <taxon>Plebeiibacterium</taxon>
    </lineage>
</organism>
<proteinExistence type="predicted"/>
<evidence type="ECO:0000256" key="1">
    <source>
        <dbReference type="SAM" id="SignalP"/>
    </source>
</evidence>
<gene>
    <name evidence="2" type="ORF">OM074_04965</name>
</gene>
<protein>
    <recommendedName>
        <fullName evidence="4">DUF3575 domain-containing protein</fullName>
    </recommendedName>
</protein>
<dbReference type="RefSeq" id="WP_301198189.1">
    <property type="nucleotide sequence ID" value="NZ_JAPDPI010000006.1"/>
</dbReference>
<feature type="chain" id="PRO_5041955899" description="DUF3575 domain-containing protein" evidence="1">
    <location>
        <begin position="27"/>
        <end position="174"/>
    </location>
</feature>
<dbReference type="AlphaFoldDB" id="A0AAE3SIU4"/>
<evidence type="ECO:0000313" key="2">
    <source>
        <dbReference type="EMBL" id="MCW3804967.1"/>
    </source>
</evidence>
<dbReference type="EMBL" id="JAPDPI010000006">
    <property type="protein sequence ID" value="MCW3804967.1"/>
    <property type="molecule type" value="Genomic_DNA"/>
</dbReference>